<organism evidence="1 2">
    <name type="scientific">Catellatospora chokoriensis</name>
    <dbReference type="NCBI Taxonomy" id="310353"/>
    <lineage>
        <taxon>Bacteria</taxon>
        <taxon>Bacillati</taxon>
        <taxon>Actinomycetota</taxon>
        <taxon>Actinomycetes</taxon>
        <taxon>Micromonosporales</taxon>
        <taxon>Micromonosporaceae</taxon>
        <taxon>Catellatospora</taxon>
    </lineage>
</organism>
<dbReference type="RefSeq" id="WP_191844306.1">
    <property type="nucleotide sequence ID" value="NZ_BAAALB010000054.1"/>
</dbReference>
<evidence type="ECO:0008006" key="3">
    <source>
        <dbReference type="Google" id="ProtNLM"/>
    </source>
</evidence>
<proteinExistence type="predicted"/>
<sequence length="183" mass="20100">MTLSAATARELLAALPAQVADPLTAAEFAGLQQRFGFVFNPDHRALLAAGLPVGGRWPDWRDGDPDQLRDRLAAPVDGVLFDVQENGFWLPAWGDRPSRTAFALSVARRMLEQTPQLVPVYGHRYAPALPETDLPVFSVVQTDVIVYGDTLPAYLLHEFDLPPGDRPLGATTPKQIPFWSDLT</sequence>
<dbReference type="PANTHER" id="PTHR32011:SF2">
    <property type="entry name" value="OS08G0472400 PROTEIN"/>
    <property type="match status" value="1"/>
</dbReference>
<name>A0A8J3JRT5_9ACTN</name>
<dbReference type="Proteomes" id="UP000619293">
    <property type="component" value="Unassembled WGS sequence"/>
</dbReference>
<keyword evidence="2" id="KW-1185">Reference proteome</keyword>
<reference evidence="1 2" key="1">
    <citation type="submission" date="2021-01" db="EMBL/GenBank/DDBJ databases">
        <title>Whole genome shotgun sequence of Catellatospora chokoriensis NBRC 107358.</title>
        <authorList>
            <person name="Komaki H."/>
            <person name="Tamura T."/>
        </authorList>
    </citation>
    <scope>NUCLEOTIDE SEQUENCE [LARGE SCALE GENOMIC DNA]</scope>
    <source>
        <strain evidence="1 2">NBRC 107358</strain>
    </source>
</reference>
<dbReference type="AlphaFoldDB" id="A0A8J3JRT5"/>
<gene>
    <name evidence="1" type="ORF">Cch02nite_08030</name>
</gene>
<accession>A0A8J3JRT5</accession>
<dbReference type="EMBL" id="BONG01000003">
    <property type="protein sequence ID" value="GIF87359.1"/>
    <property type="molecule type" value="Genomic_DNA"/>
</dbReference>
<evidence type="ECO:0000313" key="1">
    <source>
        <dbReference type="EMBL" id="GIF87359.1"/>
    </source>
</evidence>
<protein>
    <recommendedName>
        <fullName evidence="3">SMI1/KNR4 family protein</fullName>
    </recommendedName>
</protein>
<dbReference type="PANTHER" id="PTHR32011">
    <property type="entry name" value="OS08G0472400 PROTEIN"/>
    <property type="match status" value="1"/>
</dbReference>
<evidence type="ECO:0000313" key="2">
    <source>
        <dbReference type="Proteomes" id="UP000619293"/>
    </source>
</evidence>
<comment type="caution">
    <text evidence="1">The sequence shown here is derived from an EMBL/GenBank/DDBJ whole genome shotgun (WGS) entry which is preliminary data.</text>
</comment>